<dbReference type="PANTHER" id="PTHR33099">
    <property type="entry name" value="FE2OG DIOXYGENASE DOMAIN-CONTAINING PROTEIN"/>
    <property type="match status" value="1"/>
</dbReference>
<evidence type="ECO:0000256" key="1">
    <source>
        <dbReference type="SAM" id="MobiDB-lite"/>
    </source>
</evidence>
<accession>A0A371DBS9</accession>
<protein>
    <recommendedName>
        <fullName evidence="4">Prolyl 4-hydroxylase alpha subunit Fe(2+) 2OG dioxygenase domain-containing protein</fullName>
    </recommendedName>
</protein>
<gene>
    <name evidence="2" type="ORF">OH76DRAFT_1403266</name>
</gene>
<keyword evidence="3" id="KW-1185">Reference proteome</keyword>
<dbReference type="PANTHER" id="PTHR33099:SF11">
    <property type="entry name" value="FE2OG DIOXYGENASE DOMAIN-CONTAINING PROTEIN"/>
    <property type="match status" value="1"/>
</dbReference>
<dbReference type="OrthoDB" id="124582at2759"/>
<evidence type="ECO:0000313" key="3">
    <source>
        <dbReference type="Proteomes" id="UP000256964"/>
    </source>
</evidence>
<sequence>MYRAPAMRGPSGETAGVSVHSQQPLPPTQDSAGSEACAGDVNNKDEGRGGGEGGDVEIVDEIPCENIRDELADILSGDVKFTPAFSFNRVYPVAPNPILDIDGLGTVGLPLSVREAAAVKACAEQALYGQADHTLVDKSVRSTSIWEIDASKVRFQNRAWSAFMTQVVRDVCEVLAVDFQASRPRCQLSKLILYEPGSHLLPRVDTDEVNSMFATIVVVLPSQFNGGEVRVAHGELSKIYDNSAKSLATTSVVAWYTGVEHQVAHITSGFRLALSFNLVHTTKSLRPTFSIALQRSPAERLQRIFLQWKRKHAEHPSKLIYLLSGKYSKDALCRSALQGADAKDVALLDGIGKPHGFHLGLASLTCTETGSGGVYGRKQPPGWDDDSDCDDGDLDMERVNETDVTIEHLTDLDGRLIHKKYQYLDHDLETDVLSEDLVEEVTSEAYDDQSYERERGSWSISLTRYYNRTVLVIWPDWANHDIERHDLSCGCEGLRASTSRQPTSVESPFNDRTPGADVTRAVAPTPLTHPGTIPPVAGTSRSHAQASQGTRAISGVAASSFEHGPPAKRRKTTYGPTEVIDLT</sequence>
<feature type="region of interest" description="Disordered" evidence="1">
    <location>
        <begin position="523"/>
        <end position="583"/>
    </location>
</feature>
<dbReference type="STRING" id="139420.A0A371DBS9"/>
<dbReference type="AlphaFoldDB" id="A0A371DBS9"/>
<evidence type="ECO:0000313" key="2">
    <source>
        <dbReference type="EMBL" id="RDX50004.1"/>
    </source>
</evidence>
<organism evidence="2 3">
    <name type="scientific">Lentinus brumalis</name>
    <dbReference type="NCBI Taxonomy" id="2498619"/>
    <lineage>
        <taxon>Eukaryota</taxon>
        <taxon>Fungi</taxon>
        <taxon>Dikarya</taxon>
        <taxon>Basidiomycota</taxon>
        <taxon>Agaricomycotina</taxon>
        <taxon>Agaricomycetes</taxon>
        <taxon>Polyporales</taxon>
        <taxon>Polyporaceae</taxon>
        <taxon>Lentinus</taxon>
    </lineage>
</organism>
<dbReference type="EMBL" id="KZ857402">
    <property type="protein sequence ID" value="RDX50004.1"/>
    <property type="molecule type" value="Genomic_DNA"/>
</dbReference>
<reference evidence="2 3" key="1">
    <citation type="journal article" date="2018" name="Biotechnol. Biofuels">
        <title>Integrative visual omics of the white-rot fungus Polyporus brumalis exposes the biotechnological potential of its oxidative enzymes for delignifying raw plant biomass.</title>
        <authorList>
            <person name="Miyauchi S."/>
            <person name="Rancon A."/>
            <person name="Drula E."/>
            <person name="Hage H."/>
            <person name="Chaduli D."/>
            <person name="Favel A."/>
            <person name="Grisel S."/>
            <person name="Henrissat B."/>
            <person name="Herpoel-Gimbert I."/>
            <person name="Ruiz-Duenas F.J."/>
            <person name="Chevret D."/>
            <person name="Hainaut M."/>
            <person name="Lin J."/>
            <person name="Wang M."/>
            <person name="Pangilinan J."/>
            <person name="Lipzen A."/>
            <person name="Lesage-Meessen L."/>
            <person name="Navarro D."/>
            <person name="Riley R."/>
            <person name="Grigoriev I.V."/>
            <person name="Zhou S."/>
            <person name="Raouche S."/>
            <person name="Rosso M.N."/>
        </authorList>
    </citation>
    <scope>NUCLEOTIDE SEQUENCE [LARGE SCALE GENOMIC DNA]</scope>
    <source>
        <strain evidence="2 3">BRFM 1820</strain>
    </source>
</reference>
<proteinExistence type="predicted"/>
<dbReference type="Proteomes" id="UP000256964">
    <property type="component" value="Unassembled WGS sequence"/>
</dbReference>
<feature type="compositionally biased region" description="Polar residues" evidence="1">
    <location>
        <begin position="539"/>
        <end position="551"/>
    </location>
</feature>
<feature type="compositionally biased region" description="Polar residues" evidence="1">
    <location>
        <begin position="19"/>
        <end position="32"/>
    </location>
</feature>
<dbReference type="Gene3D" id="2.60.120.620">
    <property type="entry name" value="q2cbj1_9rhob like domain"/>
    <property type="match status" value="1"/>
</dbReference>
<evidence type="ECO:0008006" key="4">
    <source>
        <dbReference type="Google" id="ProtNLM"/>
    </source>
</evidence>
<feature type="region of interest" description="Disordered" evidence="1">
    <location>
        <begin position="1"/>
        <end position="57"/>
    </location>
</feature>
<name>A0A371DBS9_9APHY</name>